<feature type="signal peptide" evidence="1">
    <location>
        <begin position="1"/>
        <end position="19"/>
    </location>
</feature>
<name>A0A9D4BGI0_DREPO</name>
<keyword evidence="1" id="KW-0732">Signal</keyword>
<comment type="caution">
    <text evidence="2">The sequence shown here is derived from an EMBL/GenBank/DDBJ whole genome shotgun (WGS) entry which is preliminary data.</text>
</comment>
<dbReference type="AlphaFoldDB" id="A0A9D4BGI0"/>
<gene>
    <name evidence="2" type="ORF">DPMN_082070</name>
</gene>
<reference evidence="2" key="1">
    <citation type="journal article" date="2019" name="bioRxiv">
        <title>The Genome of the Zebra Mussel, Dreissena polymorpha: A Resource for Invasive Species Research.</title>
        <authorList>
            <person name="McCartney M.A."/>
            <person name="Auch B."/>
            <person name="Kono T."/>
            <person name="Mallez S."/>
            <person name="Zhang Y."/>
            <person name="Obille A."/>
            <person name="Becker A."/>
            <person name="Abrahante J.E."/>
            <person name="Garbe J."/>
            <person name="Badalamenti J.P."/>
            <person name="Herman A."/>
            <person name="Mangelson H."/>
            <person name="Liachko I."/>
            <person name="Sullivan S."/>
            <person name="Sone E.D."/>
            <person name="Koren S."/>
            <person name="Silverstein K.A.T."/>
            <person name="Beckman K.B."/>
            <person name="Gohl D.M."/>
        </authorList>
    </citation>
    <scope>NUCLEOTIDE SEQUENCE</scope>
    <source>
        <strain evidence="2">Duluth1</strain>
        <tissue evidence="2">Whole animal</tissue>
    </source>
</reference>
<sequence length="94" mass="10942">MYRLYKSLVVSILLYGCETWTFHVDMERRMQTCENNVSASPIRRTRPTSASGTWMQQLLVHKSPYWRPSNEESLLGLDTSPGTILFARLFSRAR</sequence>
<proteinExistence type="predicted"/>
<dbReference type="Proteomes" id="UP000828390">
    <property type="component" value="Unassembled WGS sequence"/>
</dbReference>
<dbReference type="PROSITE" id="PS51257">
    <property type="entry name" value="PROKAR_LIPOPROTEIN"/>
    <property type="match status" value="1"/>
</dbReference>
<protein>
    <recommendedName>
        <fullName evidence="4">Secreted protein</fullName>
    </recommendedName>
</protein>
<reference evidence="2" key="2">
    <citation type="submission" date="2020-11" db="EMBL/GenBank/DDBJ databases">
        <authorList>
            <person name="McCartney M.A."/>
            <person name="Auch B."/>
            <person name="Kono T."/>
            <person name="Mallez S."/>
            <person name="Becker A."/>
            <person name="Gohl D.M."/>
            <person name="Silverstein K.A.T."/>
            <person name="Koren S."/>
            <person name="Bechman K.B."/>
            <person name="Herman A."/>
            <person name="Abrahante J.E."/>
            <person name="Garbe J."/>
        </authorList>
    </citation>
    <scope>NUCLEOTIDE SEQUENCE</scope>
    <source>
        <strain evidence="2">Duluth1</strain>
        <tissue evidence="2">Whole animal</tissue>
    </source>
</reference>
<feature type="chain" id="PRO_5038997327" description="Secreted protein" evidence="1">
    <location>
        <begin position="20"/>
        <end position="94"/>
    </location>
</feature>
<evidence type="ECO:0000313" key="2">
    <source>
        <dbReference type="EMBL" id="KAH3694630.1"/>
    </source>
</evidence>
<keyword evidence="3" id="KW-1185">Reference proteome</keyword>
<dbReference type="EMBL" id="JAIWYP010000016">
    <property type="protein sequence ID" value="KAH3694630.1"/>
    <property type="molecule type" value="Genomic_DNA"/>
</dbReference>
<accession>A0A9D4BGI0</accession>
<evidence type="ECO:0008006" key="4">
    <source>
        <dbReference type="Google" id="ProtNLM"/>
    </source>
</evidence>
<evidence type="ECO:0000313" key="3">
    <source>
        <dbReference type="Proteomes" id="UP000828390"/>
    </source>
</evidence>
<evidence type="ECO:0000256" key="1">
    <source>
        <dbReference type="SAM" id="SignalP"/>
    </source>
</evidence>
<organism evidence="2 3">
    <name type="scientific">Dreissena polymorpha</name>
    <name type="common">Zebra mussel</name>
    <name type="synonym">Mytilus polymorpha</name>
    <dbReference type="NCBI Taxonomy" id="45954"/>
    <lineage>
        <taxon>Eukaryota</taxon>
        <taxon>Metazoa</taxon>
        <taxon>Spiralia</taxon>
        <taxon>Lophotrochozoa</taxon>
        <taxon>Mollusca</taxon>
        <taxon>Bivalvia</taxon>
        <taxon>Autobranchia</taxon>
        <taxon>Heteroconchia</taxon>
        <taxon>Euheterodonta</taxon>
        <taxon>Imparidentia</taxon>
        <taxon>Neoheterodontei</taxon>
        <taxon>Myida</taxon>
        <taxon>Dreissenoidea</taxon>
        <taxon>Dreissenidae</taxon>
        <taxon>Dreissena</taxon>
    </lineage>
</organism>